<evidence type="ECO:0000259" key="5">
    <source>
        <dbReference type="PROSITE" id="PS50977"/>
    </source>
</evidence>
<evidence type="ECO:0000256" key="4">
    <source>
        <dbReference type="PROSITE-ProRule" id="PRU00335"/>
    </source>
</evidence>
<proteinExistence type="predicted"/>
<keyword evidence="3" id="KW-0804">Transcription</keyword>
<keyword evidence="1" id="KW-0805">Transcription regulation</keyword>
<keyword evidence="7" id="KW-1185">Reference proteome</keyword>
<dbReference type="PRINTS" id="PR00455">
    <property type="entry name" value="HTHTETR"/>
</dbReference>
<dbReference type="PANTHER" id="PTHR30055">
    <property type="entry name" value="HTH-TYPE TRANSCRIPTIONAL REGULATOR RUTR"/>
    <property type="match status" value="1"/>
</dbReference>
<dbReference type="InterPro" id="IPR009057">
    <property type="entry name" value="Homeodomain-like_sf"/>
</dbReference>
<gene>
    <name evidence="6" type="ORF">GCM10023198_18810</name>
</gene>
<evidence type="ECO:0000256" key="2">
    <source>
        <dbReference type="ARBA" id="ARBA00023125"/>
    </source>
</evidence>
<dbReference type="SUPFAM" id="SSF48498">
    <property type="entry name" value="Tetracyclin repressor-like, C-terminal domain"/>
    <property type="match status" value="1"/>
</dbReference>
<feature type="DNA-binding region" description="H-T-H motif" evidence="4">
    <location>
        <begin position="37"/>
        <end position="56"/>
    </location>
</feature>
<comment type="caution">
    <text evidence="6">The sequence shown here is derived from an EMBL/GenBank/DDBJ whole genome shotgun (WGS) entry which is preliminary data.</text>
</comment>
<dbReference type="Pfam" id="PF02909">
    <property type="entry name" value="TetR_C_1"/>
    <property type="match status" value="1"/>
</dbReference>
<keyword evidence="2 4" id="KW-0238">DNA-binding</keyword>
<dbReference type="PANTHER" id="PTHR30055:SF151">
    <property type="entry name" value="TRANSCRIPTIONAL REGULATORY PROTEIN"/>
    <property type="match status" value="1"/>
</dbReference>
<dbReference type="PROSITE" id="PS50977">
    <property type="entry name" value="HTH_TETR_2"/>
    <property type="match status" value="1"/>
</dbReference>
<evidence type="ECO:0000313" key="7">
    <source>
        <dbReference type="Proteomes" id="UP001500843"/>
    </source>
</evidence>
<name>A0ABP8X4D2_9MICO</name>
<dbReference type="InterPro" id="IPR050109">
    <property type="entry name" value="HTH-type_TetR-like_transc_reg"/>
</dbReference>
<protein>
    <submittedName>
        <fullName evidence="6">TetR/AcrR family transcriptional regulator C-terminal domain-containing protein</fullName>
    </submittedName>
</protein>
<dbReference type="InterPro" id="IPR001647">
    <property type="entry name" value="HTH_TetR"/>
</dbReference>
<dbReference type="InterPro" id="IPR004111">
    <property type="entry name" value="Repressor_TetR_C"/>
</dbReference>
<dbReference type="InterPro" id="IPR036271">
    <property type="entry name" value="Tet_transcr_reg_TetR-rel_C_sf"/>
</dbReference>
<evidence type="ECO:0000256" key="1">
    <source>
        <dbReference type="ARBA" id="ARBA00023015"/>
    </source>
</evidence>
<reference evidence="7" key="1">
    <citation type="journal article" date="2019" name="Int. J. Syst. Evol. Microbiol.">
        <title>The Global Catalogue of Microorganisms (GCM) 10K type strain sequencing project: providing services to taxonomists for standard genome sequencing and annotation.</title>
        <authorList>
            <consortium name="The Broad Institute Genomics Platform"/>
            <consortium name="The Broad Institute Genome Sequencing Center for Infectious Disease"/>
            <person name="Wu L."/>
            <person name="Ma J."/>
        </authorList>
    </citation>
    <scope>NUCLEOTIDE SEQUENCE [LARGE SCALE GENOMIC DNA]</scope>
    <source>
        <strain evidence="7">JCM 17975</strain>
    </source>
</reference>
<dbReference type="SUPFAM" id="SSF46689">
    <property type="entry name" value="Homeodomain-like"/>
    <property type="match status" value="1"/>
</dbReference>
<dbReference type="Gene3D" id="1.10.10.60">
    <property type="entry name" value="Homeodomain-like"/>
    <property type="match status" value="1"/>
</dbReference>
<sequence>MTSPRAAGTAPRSALTRARVLESAVTLADRDGLGALTMRSLARELGIEAMSLYHHVANKEDLLDGVVDVVAAEIQDAVGRLEALPDDAPESSWKPALRRQILAARTVLLRHPWASTVLESRKSFSLHVVRYYDSLIGLMRRGGFSYDLVHHAMHALGSRALGFSQELFEPDGATAGSAGDGSAEEGAADAATALLLQMADELPHMVEMLAEVGHQDTGSTLGWCDDQTEFEFGLDLILDGLERLAEREKP</sequence>
<dbReference type="Pfam" id="PF00440">
    <property type="entry name" value="TetR_N"/>
    <property type="match status" value="1"/>
</dbReference>
<evidence type="ECO:0000256" key="3">
    <source>
        <dbReference type="ARBA" id="ARBA00023163"/>
    </source>
</evidence>
<dbReference type="EMBL" id="BAABHM010000010">
    <property type="protein sequence ID" value="GAA4698558.1"/>
    <property type="molecule type" value="Genomic_DNA"/>
</dbReference>
<dbReference type="RefSeq" id="WP_253877409.1">
    <property type="nucleotide sequence ID" value="NZ_BAABHM010000010.1"/>
</dbReference>
<dbReference type="Proteomes" id="UP001500843">
    <property type="component" value="Unassembled WGS sequence"/>
</dbReference>
<evidence type="ECO:0000313" key="6">
    <source>
        <dbReference type="EMBL" id="GAA4698558.1"/>
    </source>
</evidence>
<feature type="domain" description="HTH tetR-type" evidence="5">
    <location>
        <begin position="14"/>
        <end position="74"/>
    </location>
</feature>
<accession>A0ABP8X4D2</accession>
<dbReference type="Gene3D" id="1.10.357.10">
    <property type="entry name" value="Tetracycline Repressor, domain 2"/>
    <property type="match status" value="1"/>
</dbReference>
<organism evidence="6 7">
    <name type="scientific">Promicromonospora umidemergens</name>
    <dbReference type="NCBI Taxonomy" id="629679"/>
    <lineage>
        <taxon>Bacteria</taxon>
        <taxon>Bacillati</taxon>
        <taxon>Actinomycetota</taxon>
        <taxon>Actinomycetes</taxon>
        <taxon>Micrococcales</taxon>
        <taxon>Promicromonosporaceae</taxon>
        <taxon>Promicromonospora</taxon>
    </lineage>
</organism>